<accession>A0AAU8JJV4</accession>
<dbReference type="PANTHER" id="PTHR43187:SF1">
    <property type="entry name" value="GLUTAMINE AMIDOTRANSFERASE DUG3-RELATED"/>
    <property type="match status" value="1"/>
</dbReference>
<dbReference type="Gene3D" id="3.60.20.10">
    <property type="entry name" value="Glutamine Phosphoribosylpyrophosphate, subunit 1, domain 1"/>
    <property type="match status" value="1"/>
</dbReference>
<dbReference type="AlphaFoldDB" id="A0AAU8JJV4"/>
<dbReference type="GO" id="GO:0052699">
    <property type="term" value="P:ergothioneine biosynthetic process"/>
    <property type="evidence" value="ECO:0007669"/>
    <property type="project" value="InterPro"/>
</dbReference>
<dbReference type="EMBL" id="CP159837">
    <property type="protein sequence ID" value="XCM39554.1"/>
    <property type="molecule type" value="Genomic_DNA"/>
</dbReference>
<dbReference type="PANTHER" id="PTHR43187">
    <property type="entry name" value="GLUTAMINE AMIDOTRANSFERASE DUG3-RELATED"/>
    <property type="match status" value="1"/>
</dbReference>
<dbReference type="CDD" id="cd01908">
    <property type="entry name" value="YafJ"/>
    <property type="match status" value="1"/>
</dbReference>
<evidence type="ECO:0000313" key="3">
    <source>
        <dbReference type="EMBL" id="XCM39554.1"/>
    </source>
</evidence>
<dbReference type="InterPro" id="IPR052373">
    <property type="entry name" value="Gamma-glu_amide_hydrolase"/>
</dbReference>
<proteinExistence type="predicted"/>
<dbReference type="InterPro" id="IPR017932">
    <property type="entry name" value="GATase_2_dom"/>
</dbReference>
<dbReference type="NCBIfam" id="TIGR03442">
    <property type="entry name" value="ergothioneine biosynthesis protein EgtC"/>
    <property type="match status" value="1"/>
</dbReference>
<dbReference type="InterPro" id="IPR029055">
    <property type="entry name" value="Ntn_hydrolases_N"/>
</dbReference>
<evidence type="ECO:0000256" key="1">
    <source>
        <dbReference type="ARBA" id="ARBA00022962"/>
    </source>
</evidence>
<organism evidence="3">
    <name type="scientific">Planktothricoides raciborskii GIHE-MW2</name>
    <dbReference type="NCBI Taxonomy" id="2792601"/>
    <lineage>
        <taxon>Bacteria</taxon>
        <taxon>Bacillati</taxon>
        <taxon>Cyanobacteriota</taxon>
        <taxon>Cyanophyceae</taxon>
        <taxon>Oscillatoriophycideae</taxon>
        <taxon>Oscillatoriales</taxon>
        <taxon>Oscillatoriaceae</taxon>
        <taxon>Planktothricoides</taxon>
    </lineage>
</organism>
<dbReference type="InterPro" id="IPR026869">
    <property type="entry name" value="EgtC-like"/>
</dbReference>
<feature type="domain" description="Glutamine amidotransferase type-2" evidence="2">
    <location>
        <begin position="2"/>
        <end position="272"/>
    </location>
</feature>
<reference evidence="3" key="1">
    <citation type="submission" date="2024-07" db="EMBL/GenBank/DDBJ databases">
        <authorList>
            <person name="Kim Y.J."/>
            <person name="Jeong J.Y."/>
        </authorList>
    </citation>
    <scope>NUCLEOTIDE SEQUENCE</scope>
    <source>
        <strain evidence="3">GIHE-MW2</strain>
    </source>
</reference>
<keyword evidence="1" id="KW-0315">Glutamine amidotransferase</keyword>
<protein>
    <submittedName>
        <fullName evidence="3">Ergothioneine biosynthesis protein EgtC</fullName>
    </submittedName>
</protein>
<dbReference type="Pfam" id="PF13230">
    <property type="entry name" value="GATase_4"/>
    <property type="match status" value="1"/>
</dbReference>
<gene>
    <name evidence="3" type="primary">egtC</name>
    <name evidence="3" type="ORF">ABWT76_002495</name>
</gene>
<evidence type="ECO:0000259" key="2">
    <source>
        <dbReference type="PROSITE" id="PS51278"/>
    </source>
</evidence>
<sequence length="272" mass="30427">MCRLLGYLGQPISLDRLLNQPEHSLIVQSYQPREMTSGVVNADGFGIGWYHSTAETDPFIYKNILPIWSDINLPELSGYIQSGCILANIRSATAGQPVDLSNCQPFKHGRLLFTHNGFIENFRQTLYRPIRDRLNDTAYQLIQGSTDSEHIFALFIHHLQTRSNAHSPQQPANIAQITAALKDTIHSLNHLANSNPTKISANLIISNGRELVATRYSLGATPPTLYWLSHHNSFPHSAIIASEPLFIGDWHLCAPQSFLTITENMETHVLPI</sequence>
<dbReference type="PROSITE" id="PS51278">
    <property type="entry name" value="GATASE_TYPE_2"/>
    <property type="match status" value="1"/>
</dbReference>
<name>A0AAU8JJV4_9CYAN</name>
<dbReference type="InterPro" id="IPR017808">
    <property type="entry name" value="EgtC"/>
</dbReference>
<dbReference type="RefSeq" id="WP_190880201.1">
    <property type="nucleotide sequence ID" value="NZ_CP159837.1"/>
</dbReference>
<dbReference type="SUPFAM" id="SSF56235">
    <property type="entry name" value="N-terminal nucleophile aminohydrolases (Ntn hydrolases)"/>
    <property type="match status" value="1"/>
</dbReference>